<dbReference type="GO" id="GO:0043565">
    <property type="term" value="F:sequence-specific DNA binding"/>
    <property type="evidence" value="ECO:0007669"/>
    <property type="project" value="InterPro"/>
</dbReference>
<feature type="domain" description="Myb-like" evidence="7">
    <location>
        <begin position="96"/>
        <end position="146"/>
    </location>
</feature>
<proteinExistence type="predicted"/>
<feature type="domain" description="HTH myb-type" evidence="8">
    <location>
        <begin position="96"/>
        <end position="150"/>
    </location>
</feature>
<feature type="domain" description="Myb-like" evidence="7">
    <location>
        <begin position="32"/>
        <end position="95"/>
    </location>
</feature>
<keyword evidence="10" id="KW-1185">Reference proteome</keyword>
<evidence type="ECO:0000256" key="5">
    <source>
        <dbReference type="ARBA" id="ARBA00023163"/>
    </source>
</evidence>
<name>A0A8X8XWL4_SALSN</name>
<keyword evidence="4" id="KW-0238">DNA-binding</keyword>
<dbReference type="CDD" id="cd00167">
    <property type="entry name" value="SANT"/>
    <property type="match status" value="2"/>
</dbReference>
<dbReference type="EMBL" id="PNBA02000006">
    <property type="protein sequence ID" value="KAG6420037.1"/>
    <property type="molecule type" value="Genomic_DNA"/>
</dbReference>
<protein>
    <recommendedName>
        <fullName evidence="11">Myb proto-oncogene protein, plant</fullName>
    </recommendedName>
</protein>
<dbReference type="Pfam" id="PF00249">
    <property type="entry name" value="Myb_DNA-binding"/>
    <property type="match status" value="2"/>
</dbReference>
<keyword evidence="2" id="KW-0677">Repeat</keyword>
<dbReference type="Gene3D" id="1.10.10.60">
    <property type="entry name" value="Homeodomain-like"/>
    <property type="match status" value="2"/>
</dbReference>
<evidence type="ECO:0000256" key="3">
    <source>
        <dbReference type="ARBA" id="ARBA00023015"/>
    </source>
</evidence>
<reference evidence="9" key="2">
    <citation type="submission" date="2020-08" db="EMBL/GenBank/DDBJ databases">
        <title>Plant Genome Project.</title>
        <authorList>
            <person name="Zhang R.-G."/>
        </authorList>
    </citation>
    <scope>NUCLEOTIDE SEQUENCE</scope>
    <source>
        <strain evidence="9">Huo1</strain>
        <tissue evidence="9">Leaf</tissue>
    </source>
</reference>
<feature type="domain" description="HTH myb-type" evidence="8">
    <location>
        <begin position="32"/>
        <end position="95"/>
    </location>
</feature>
<dbReference type="PROSITE" id="PS51294">
    <property type="entry name" value="HTH_MYB"/>
    <property type="match status" value="2"/>
</dbReference>
<dbReference type="PANTHER" id="PTHR45675:SF3">
    <property type="entry name" value="OS04G0508500 PROTEIN"/>
    <property type="match status" value="1"/>
</dbReference>
<sequence length="263" mass="30841">MHLCHGILRTTKLEFFMSWRVMSQHMGWDATDEGWRKGPWTAEEDRLLIEYVKSNGEGRWNNVARLAGTSEHPSFCVLGLKRNGKSCRLRWVNYLRPDLKRGQITPHEEMIILELHARWGNRWSTIARSLPGRTDNEIKNYWRTHFKKKSKSSSDNAEKMRARLLRRQQFQLQQQQQQQQQRQQQQYEQDQIDMKRIIAALLDDHETSTPSDLTASDEQGLLYSVISNCATAAPEEEVVWDGLWNLEGVHGNYVVAKPNLDFY</sequence>
<evidence type="ECO:0000313" key="9">
    <source>
        <dbReference type="EMBL" id="KAG6420037.1"/>
    </source>
</evidence>
<dbReference type="SMART" id="SM00717">
    <property type="entry name" value="SANT"/>
    <property type="match status" value="2"/>
</dbReference>
<dbReference type="PANTHER" id="PTHR45675">
    <property type="entry name" value="MYB TRANSCRIPTION FACTOR-RELATED-RELATED"/>
    <property type="match status" value="1"/>
</dbReference>
<dbReference type="Proteomes" id="UP000298416">
    <property type="component" value="Unassembled WGS sequence"/>
</dbReference>
<dbReference type="FunFam" id="1.10.10.60:FF:000174">
    <property type="entry name" value="MYB-related transcription factor"/>
    <property type="match status" value="1"/>
</dbReference>
<organism evidence="9">
    <name type="scientific">Salvia splendens</name>
    <name type="common">Scarlet sage</name>
    <dbReference type="NCBI Taxonomy" id="180675"/>
    <lineage>
        <taxon>Eukaryota</taxon>
        <taxon>Viridiplantae</taxon>
        <taxon>Streptophyta</taxon>
        <taxon>Embryophyta</taxon>
        <taxon>Tracheophyta</taxon>
        <taxon>Spermatophyta</taxon>
        <taxon>Magnoliopsida</taxon>
        <taxon>eudicotyledons</taxon>
        <taxon>Gunneridae</taxon>
        <taxon>Pentapetalae</taxon>
        <taxon>asterids</taxon>
        <taxon>lamiids</taxon>
        <taxon>Lamiales</taxon>
        <taxon>Lamiaceae</taxon>
        <taxon>Nepetoideae</taxon>
        <taxon>Mentheae</taxon>
        <taxon>Salviinae</taxon>
        <taxon>Salvia</taxon>
        <taxon>Salvia subgen. Calosphace</taxon>
        <taxon>core Calosphace</taxon>
    </lineage>
</organism>
<comment type="caution">
    <text evidence="9">The sequence shown here is derived from an EMBL/GenBank/DDBJ whole genome shotgun (WGS) entry which is preliminary data.</text>
</comment>
<dbReference type="GO" id="GO:0003700">
    <property type="term" value="F:DNA-binding transcription factor activity"/>
    <property type="evidence" value="ECO:0007669"/>
    <property type="project" value="InterPro"/>
</dbReference>
<evidence type="ECO:0000259" key="8">
    <source>
        <dbReference type="PROSITE" id="PS51294"/>
    </source>
</evidence>
<evidence type="ECO:0000259" key="7">
    <source>
        <dbReference type="PROSITE" id="PS50090"/>
    </source>
</evidence>
<dbReference type="InterPro" id="IPR009057">
    <property type="entry name" value="Homeodomain-like_sf"/>
</dbReference>
<evidence type="ECO:0000256" key="1">
    <source>
        <dbReference type="ARBA" id="ARBA00004123"/>
    </source>
</evidence>
<evidence type="ECO:0000313" key="10">
    <source>
        <dbReference type="Proteomes" id="UP000298416"/>
    </source>
</evidence>
<keyword evidence="3" id="KW-0805">Transcription regulation</keyword>
<dbReference type="PROSITE" id="PS50090">
    <property type="entry name" value="MYB_LIKE"/>
    <property type="match status" value="2"/>
</dbReference>
<dbReference type="InterPro" id="IPR044676">
    <property type="entry name" value="EOBI/EOBII-like_plant"/>
</dbReference>
<evidence type="ECO:0008006" key="11">
    <source>
        <dbReference type="Google" id="ProtNLM"/>
    </source>
</evidence>
<dbReference type="InterPro" id="IPR001005">
    <property type="entry name" value="SANT/Myb"/>
</dbReference>
<evidence type="ECO:0000256" key="4">
    <source>
        <dbReference type="ARBA" id="ARBA00023125"/>
    </source>
</evidence>
<gene>
    <name evidence="9" type="ORF">SASPL_116551</name>
</gene>
<accession>A0A8X8XWL4</accession>
<dbReference type="GO" id="GO:0005634">
    <property type="term" value="C:nucleus"/>
    <property type="evidence" value="ECO:0007669"/>
    <property type="project" value="UniProtKB-SubCell"/>
</dbReference>
<dbReference type="InterPro" id="IPR017930">
    <property type="entry name" value="Myb_dom"/>
</dbReference>
<keyword evidence="6" id="KW-0539">Nucleus</keyword>
<evidence type="ECO:0000256" key="6">
    <source>
        <dbReference type="ARBA" id="ARBA00023242"/>
    </source>
</evidence>
<dbReference type="AlphaFoldDB" id="A0A8X8XWL4"/>
<keyword evidence="5" id="KW-0804">Transcription</keyword>
<comment type="subcellular location">
    <subcellularLocation>
        <location evidence="1">Nucleus</location>
    </subcellularLocation>
</comment>
<evidence type="ECO:0000256" key="2">
    <source>
        <dbReference type="ARBA" id="ARBA00022737"/>
    </source>
</evidence>
<dbReference type="SUPFAM" id="SSF46689">
    <property type="entry name" value="Homeodomain-like"/>
    <property type="match status" value="1"/>
</dbReference>
<reference evidence="9" key="1">
    <citation type="submission" date="2018-01" db="EMBL/GenBank/DDBJ databases">
        <authorList>
            <person name="Mao J.F."/>
        </authorList>
    </citation>
    <scope>NUCLEOTIDE SEQUENCE</scope>
    <source>
        <strain evidence="9">Huo1</strain>
        <tissue evidence="9">Leaf</tissue>
    </source>
</reference>